<reference evidence="2 3" key="1">
    <citation type="submission" date="2019-10" db="EMBL/GenBank/DDBJ databases">
        <authorList>
            <person name="Palmer J.M."/>
        </authorList>
    </citation>
    <scope>NUCLEOTIDE SEQUENCE [LARGE SCALE GENOMIC DNA]</scope>
    <source>
        <strain evidence="2 3">TWF718</strain>
    </source>
</reference>
<feature type="region of interest" description="Disordered" evidence="1">
    <location>
        <begin position="1"/>
        <end position="51"/>
    </location>
</feature>
<dbReference type="AlphaFoldDB" id="A0AAN8RAQ3"/>
<organism evidence="2 3">
    <name type="scientific">Orbilia javanica</name>
    <dbReference type="NCBI Taxonomy" id="47235"/>
    <lineage>
        <taxon>Eukaryota</taxon>
        <taxon>Fungi</taxon>
        <taxon>Dikarya</taxon>
        <taxon>Ascomycota</taxon>
        <taxon>Pezizomycotina</taxon>
        <taxon>Orbiliomycetes</taxon>
        <taxon>Orbiliales</taxon>
        <taxon>Orbiliaceae</taxon>
        <taxon>Orbilia</taxon>
    </lineage>
</organism>
<feature type="region of interest" description="Disordered" evidence="1">
    <location>
        <begin position="432"/>
        <end position="465"/>
    </location>
</feature>
<feature type="compositionally biased region" description="Polar residues" evidence="1">
    <location>
        <begin position="338"/>
        <end position="347"/>
    </location>
</feature>
<evidence type="ECO:0000256" key="1">
    <source>
        <dbReference type="SAM" id="MobiDB-lite"/>
    </source>
</evidence>
<feature type="region of interest" description="Disordered" evidence="1">
    <location>
        <begin position="254"/>
        <end position="273"/>
    </location>
</feature>
<feature type="compositionally biased region" description="Low complexity" evidence="1">
    <location>
        <begin position="317"/>
        <end position="337"/>
    </location>
</feature>
<evidence type="ECO:0000313" key="3">
    <source>
        <dbReference type="Proteomes" id="UP001313282"/>
    </source>
</evidence>
<feature type="region of interest" description="Disordered" evidence="1">
    <location>
        <begin position="69"/>
        <end position="93"/>
    </location>
</feature>
<accession>A0AAN8RAQ3</accession>
<feature type="region of interest" description="Disordered" evidence="1">
    <location>
        <begin position="301"/>
        <end position="418"/>
    </location>
</feature>
<keyword evidence="3" id="KW-1185">Reference proteome</keyword>
<evidence type="ECO:0000313" key="2">
    <source>
        <dbReference type="EMBL" id="KAK6330991.1"/>
    </source>
</evidence>
<dbReference type="Proteomes" id="UP001313282">
    <property type="component" value="Unassembled WGS sequence"/>
</dbReference>
<feature type="compositionally biased region" description="Polar residues" evidence="1">
    <location>
        <begin position="1"/>
        <end position="43"/>
    </location>
</feature>
<gene>
    <name evidence="2" type="ORF">TWF718_003185</name>
</gene>
<proteinExistence type="predicted"/>
<comment type="caution">
    <text evidence="2">The sequence shown here is derived from an EMBL/GenBank/DDBJ whole genome shotgun (WGS) entry which is preliminary data.</text>
</comment>
<protein>
    <submittedName>
        <fullName evidence="2">Uncharacterized protein</fullName>
    </submittedName>
</protein>
<sequence>MYPSVSRSTFKQFDSSSFAASSNIWDPPTTFSSLAPRVETSSRSYRKFAKPVSRSEAFARPSLPASSYIDSYGKDASSKRRKRGPSELNDSLADDNYIPSIKSAINGGTMPSAGLKAGLKRELIDDDEDSDGEGVMRDSYFSETQYRRTCGTSTHESDDRGGKRRLLNVVGSVVGSIWEFCTSQMQNSLAGIIPKIGWSTAAAEYYDTPFNAPPGLFDGDESICQSTVDFVKPALPGAYVPPITTTFRKPTLQSLIPPSPVREDDNFARSPDFSYLDEDLSRSRTVGMESPMSASWILVKPESNSRASSPAPPRSPPSTAGASAASMRRNGSNSGSRPSTPIFSTPPASGLGRRTSYSRQVPSRKMRGVASRPAGFSSGTRSGYLSRSSSISSPSTPVIGMSQSQSQPSYPSSFNSSQPSFASFSRGSMASSVTSVGSSLPTSPVRAGASAAGQRARGVSVSGATPAKKRMELDEEDELAQMDFFSKQLRALIREGKEALGSKVEVYDCDEQDWM</sequence>
<dbReference type="EMBL" id="JAVHNR010000011">
    <property type="protein sequence ID" value="KAK6330991.1"/>
    <property type="molecule type" value="Genomic_DNA"/>
</dbReference>
<feature type="compositionally biased region" description="Low complexity" evidence="1">
    <location>
        <begin position="432"/>
        <end position="458"/>
    </location>
</feature>
<name>A0AAN8RAQ3_9PEZI</name>
<feature type="compositionally biased region" description="Low complexity" evidence="1">
    <location>
        <begin position="377"/>
        <end position="418"/>
    </location>
</feature>